<feature type="chain" id="PRO_5029619224" evidence="2">
    <location>
        <begin position="18"/>
        <end position="139"/>
    </location>
</feature>
<evidence type="ECO:0000313" key="3">
    <source>
        <dbReference type="EMBL" id="KAF6324815.1"/>
    </source>
</evidence>
<dbReference type="AlphaFoldDB" id="A0A7J7VHX5"/>
<gene>
    <name evidence="3" type="ORF">mMyoMyo1_008281</name>
</gene>
<protein>
    <submittedName>
        <fullName evidence="3">Uncharacterized protein</fullName>
    </submittedName>
</protein>
<name>A0A7J7VHX5_MYOMY</name>
<dbReference type="Proteomes" id="UP000527355">
    <property type="component" value="Unassembled WGS sequence"/>
</dbReference>
<proteinExistence type="predicted"/>
<evidence type="ECO:0000313" key="4">
    <source>
        <dbReference type="Proteomes" id="UP000527355"/>
    </source>
</evidence>
<accession>A0A7J7VHX5</accession>
<sequence length="139" mass="14932">MPLVIFLVTWVIRIQEGDVGFFHLTPGEKNEGPLLEGLRNAISCLSQFGSVERASACRPQGLGSVLTKGMYLGCRLLPGRGPGQAHAGGNQSKCSSHFDVSLCLSLSLPHSLKINGNISSGEDKKNNNKEMSYPMKDTS</sequence>
<keyword evidence="2" id="KW-0732">Signal</keyword>
<evidence type="ECO:0000256" key="2">
    <source>
        <dbReference type="SAM" id="SignalP"/>
    </source>
</evidence>
<organism evidence="3 4">
    <name type="scientific">Myotis myotis</name>
    <name type="common">Greater mouse-eared bat</name>
    <name type="synonym">Vespertilio myotis</name>
    <dbReference type="NCBI Taxonomy" id="51298"/>
    <lineage>
        <taxon>Eukaryota</taxon>
        <taxon>Metazoa</taxon>
        <taxon>Chordata</taxon>
        <taxon>Craniata</taxon>
        <taxon>Vertebrata</taxon>
        <taxon>Euteleostomi</taxon>
        <taxon>Mammalia</taxon>
        <taxon>Eutheria</taxon>
        <taxon>Laurasiatheria</taxon>
        <taxon>Chiroptera</taxon>
        <taxon>Yangochiroptera</taxon>
        <taxon>Vespertilionidae</taxon>
        <taxon>Myotis</taxon>
    </lineage>
</organism>
<feature type="signal peptide" evidence="2">
    <location>
        <begin position="1"/>
        <end position="17"/>
    </location>
</feature>
<keyword evidence="4" id="KW-1185">Reference proteome</keyword>
<reference evidence="3 4" key="1">
    <citation type="journal article" date="2020" name="Nature">
        <title>Six reference-quality genomes reveal evolution of bat adaptations.</title>
        <authorList>
            <person name="Jebb D."/>
            <person name="Huang Z."/>
            <person name="Pippel M."/>
            <person name="Hughes G.M."/>
            <person name="Lavrichenko K."/>
            <person name="Devanna P."/>
            <person name="Winkler S."/>
            <person name="Jermiin L.S."/>
            <person name="Skirmuntt E.C."/>
            <person name="Katzourakis A."/>
            <person name="Burkitt-Gray L."/>
            <person name="Ray D.A."/>
            <person name="Sullivan K.A.M."/>
            <person name="Roscito J.G."/>
            <person name="Kirilenko B.M."/>
            <person name="Davalos L.M."/>
            <person name="Corthals A.P."/>
            <person name="Power M.L."/>
            <person name="Jones G."/>
            <person name="Ransome R.D."/>
            <person name="Dechmann D.K.N."/>
            <person name="Locatelli A.G."/>
            <person name="Puechmaille S.J."/>
            <person name="Fedrigo O."/>
            <person name="Jarvis E.D."/>
            <person name="Hiller M."/>
            <person name="Vernes S.C."/>
            <person name="Myers E.W."/>
            <person name="Teeling E.C."/>
        </authorList>
    </citation>
    <scope>NUCLEOTIDE SEQUENCE [LARGE SCALE GENOMIC DNA]</scope>
    <source>
        <strain evidence="3">MMyoMyo1</strain>
        <tissue evidence="3">Flight muscle</tissue>
    </source>
</reference>
<evidence type="ECO:0000256" key="1">
    <source>
        <dbReference type="SAM" id="MobiDB-lite"/>
    </source>
</evidence>
<dbReference type="EMBL" id="JABWUV010000010">
    <property type="protein sequence ID" value="KAF6324815.1"/>
    <property type="molecule type" value="Genomic_DNA"/>
</dbReference>
<feature type="region of interest" description="Disordered" evidence="1">
    <location>
        <begin position="116"/>
        <end position="139"/>
    </location>
</feature>
<comment type="caution">
    <text evidence="3">The sequence shown here is derived from an EMBL/GenBank/DDBJ whole genome shotgun (WGS) entry which is preliminary data.</text>
</comment>